<dbReference type="Proteomes" id="UP001274830">
    <property type="component" value="Unassembled WGS sequence"/>
</dbReference>
<reference evidence="1" key="1">
    <citation type="submission" date="2023-07" db="EMBL/GenBank/DDBJ databases">
        <title>Black Yeasts Isolated from many extreme environments.</title>
        <authorList>
            <person name="Coleine C."/>
            <person name="Stajich J.E."/>
            <person name="Selbmann L."/>
        </authorList>
    </citation>
    <scope>NUCLEOTIDE SEQUENCE</scope>
    <source>
        <strain evidence="1">CCFEE 5485</strain>
    </source>
</reference>
<keyword evidence="2" id="KW-1185">Reference proteome</keyword>
<accession>A0AAE0WL42</accession>
<evidence type="ECO:0000313" key="1">
    <source>
        <dbReference type="EMBL" id="KAK3673726.1"/>
    </source>
</evidence>
<proteinExistence type="predicted"/>
<protein>
    <submittedName>
        <fullName evidence="1">Uncharacterized protein</fullName>
    </submittedName>
</protein>
<sequence>MPRSEDPSDRYREIGYSRCYRAYLENVAENFGVAITKSTPQDKIVAMLERVERHLLRYDLCCTPDLEKFVKARELDVVLTKNQKKTGFRRTLLINALLLADEDLKFERLLALPPELRIEIYEYSMADYPEDLDHPTMPPLARTCRQIRTEVLPVFYSTQCFTLKYTYNDSTKGYRMTSSSAIFLMVSDANDTMRYFRRFQLRLRYLSVGISLGGTGRGSDRADIELYNHFNKASRCKLRVGLKALLDEVGKRQDGGVFRMADIQAFKTMIEDTVRTWQD</sequence>
<gene>
    <name evidence="1" type="ORF">LTR78_006279</name>
</gene>
<name>A0AAE0WL42_9PEZI</name>
<organism evidence="1 2">
    <name type="scientific">Recurvomyces mirabilis</name>
    <dbReference type="NCBI Taxonomy" id="574656"/>
    <lineage>
        <taxon>Eukaryota</taxon>
        <taxon>Fungi</taxon>
        <taxon>Dikarya</taxon>
        <taxon>Ascomycota</taxon>
        <taxon>Pezizomycotina</taxon>
        <taxon>Dothideomycetes</taxon>
        <taxon>Dothideomycetidae</taxon>
        <taxon>Mycosphaerellales</taxon>
        <taxon>Teratosphaeriaceae</taxon>
        <taxon>Recurvomyces</taxon>
    </lineage>
</organism>
<evidence type="ECO:0000313" key="2">
    <source>
        <dbReference type="Proteomes" id="UP001274830"/>
    </source>
</evidence>
<dbReference type="EMBL" id="JAUTXT010000023">
    <property type="protein sequence ID" value="KAK3673726.1"/>
    <property type="molecule type" value="Genomic_DNA"/>
</dbReference>
<comment type="caution">
    <text evidence="1">The sequence shown here is derived from an EMBL/GenBank/DDBJ whole genome shotgun (WGS) entry which is preliminary data.</text>
</comment>
<dbReference type="AlphaFoldDB" id="A0AAE0WL42"/>